<proteinExistence type="predicted"/>
<dbReference type="EMBL" id="JACGWJ010000002">
    <property type="protein sequence ID" value="KAL0434629.1"/>
    <property type="molecule type" value="Genomic_DNA"/>
</dbReference>
<reference evidence="1" key="1">
    <citation type="submission" date="2020-06" db="EMBL/GenBank/DDBJ databases">
        <authorList>
            <person name="Li T."/>
            <person name="Hu X."/>
            <person name="Zhang T."/>
            <person name="Song X."/>
            <person name="Zhang H."/>
            <person name="Dai N."/>
            <person name="Sheng W."/>
            <person name="Hou X."/>
            <person name="Wei L."/>
        </authorList>
    </citation>
    <scope>NUCLEOTIDE SEQUENCE</scope>
    <source>
        <strain evidence="1">G02</strain>
        <tissue evidence="1">Leaf</tissue>
    </source>
</reference>
<name>A0AAW2VYA5_SESRA</name>
<sequence>MMIGRNQPSSTCHTLGAAEEGLASAGECRRRRVCLGHIIFGYVLCRDTCYHTPFFASMESEVHRLRSALLLTEDEECGMVVLDGLWHAGSEMPQLCLVGRSLSNRVLKFDALSTSIWDMVNPIKGMDIKQ</sequence>
<gene>
    <name evidence="1" type="ORF">Sradi_0170800</name>
</gene>
<reference evidence="1" key="2">
    <citation type="journal article" date="2024" name="Plant">
        <title>Genomic evolution and insights into agronomic trait innovations of Sesamum species.</title>
        <authorList>
            <person name="Miao H."/>
            <person name="Wang L."/>
            <person name="Qu L."/>
            <person name="Liu H."/>
            <person name="Sun Y."/>
            <person name="Le M."/>
            <person name="Wang Q."/>
            <person name="Wei S."/>
            <person name="Zheng Y."/>
            <person name="Lin W."/>
            <person name="Duan Y."/>
            <person name="Cao H."/>
            <person name="Xiong S."/>
            <person name="Wang X."/>
            <person name="Wei L."/>
            <person name="Li C."/>
            <person name="Ma Q."/>
            <person name="Ju M."/>
            <person name="Zhao R."/>
            <person name="Li G."/>
            <person name="Mu C."/>
            <person name="Tian Q."/>
            <person name="Mei H."/>
            <person name="Zhang T."/>
            <person name="Gao T."/>
            <person name="Zhang H."/>
        </authorList>
    </citation>
    <scope>NUCLEOTIDE SEQUENCE</scope>
    <source>
        <strain evidence="1">G02</strain>
    </source>
</reference>
<dbReference type="AlphaFoldDB" id="A0AAW2VYA5"/>
<accession>A0AAW2VYA5</accession>
<evidence type="ECO:0000313" key="1">
    <source>
        <dbReference type="EMBL" id="KAL0434629.1"/>
    </source>
</evidence>
<organism evidence="1">
    <name type="scientific">Sesamum radiatum</name>
    <name type="common">Black benniseed</name>
    <dbReference type="NCBI Taxonomy" id="300843"/>
    <lineage>
        <taxon>Eukaryota</taxon>
        <taxon>Viridiplantae</taxon>
        <taxon>Streptophyta</taxon>
        <taxon>Embryophyta</taxon>
        <taxon>Tracheophyta</taxon>
        <taxon>Spermatophyta</taxon>
        <taxon>Magnoliopsida</taxon>
        <taxon>eudicotyledons</taxon>
        <taxon>Gunneridae</taxon>
        <taxon>Pentapetalae</taxon>
        <taxon>asterids</taxon>
        <taxon>lamiids</taxon>
        <taxon>Lamiales</taxon>
        <taxon>Pedaliaceae</taxon>
        <taxon>Sesamum</taxon>
    </lineage>
</organism>
<comment type="caution">
    <text evidence="1">The sequence shown here is derived from an EMBL/GenBank/DDBJ whole genome shotgun (WGS) entry which is preliminary data.</text>
</comment>
<protein>
    <submittedName>
        <fullName evidence="1">Uncharacterized protein</fullName>
    </submittedName>
</protein>